<protein>
    <submittedName>
        <fullName evidence="2">Uncharacterized protein</fullName>
    </submittedName>
</protein>
<sequence>MPLNVGPPTGGKPASATLPWSTSRLLSTSSTSAAPWPRSIPSCSTPCVPRASSSISWCRRPIWKP</sequence>
<name>A0AAV0PI52_9ROSI</name>
<gene>
    <name evidence="2" type="ORF">LITE_LOCUS38341</name>
</gene>
<keyword evidence="3" id="KW-1185">Reference proteome</keyword>
<feature type="compositionally biased region" description="Low complexity" evidence="1">
    <location>
        <begin position="29"/>
        <end position="39"/>
    </location>
</feature>
<organism evidence="2 3">
    <name type="scientific">Linum tenue</name>
    <dbReference type="NCBI Taxonomy" id="586396"/>
    <lineage>
        <taxon>Eukaryota</taxon>
        <taxon>Viridiplantae</taxon>
        <taxon>Streptophyta</taxon>
        <taxon>Embryophyta</taxon>
        <taxon>Tracheophyta</taxon>
        <taxon>Spermatophyta</taxon>
        <taxon>Magnoliopsida</taxon>
        <taxon>eudicotyledons</taxon>
        <taxon>Gunneridae</taxon>
        <taxon>Pentapetalae</taxon>
        <taxon>rosids</taxon>
        <taxon>fabids</taxon>
        <taxon>Malpighiales</taxon>
        <taxon>Linaceae</taxon>
        <taxon>Linum</taxon>
    </lineage>
</organism>
<evidence type="ECO:0000313" key="3">
    <source>
        <dbReference type="Proteomes" id="UP001154282"/>
    </source>
</evidence>
<dbReference type="AlphaFoldDB" id="A0AAV0PI52"/>
<proteinExistence type="predicted"/>
<accession>A0AAV0PI52</accession>
<dbReference type="Proteomes" id="UP001154282">
    <property type="component" value="Unassembled WGS sequence"/>
</dbReference>
<evidence type="ECO:0000256" key="1">
    <source>
        <dbReference type="SAM" id="MobiDB-lite"/>
    </source>
</evidence>
<dbReference type="EMBL" id="CAMGYJ010000009">
    <property type="protein sequence ID" value="CAI0469898.1"/>
    <property type="molecule type" value="Genomic_DNA"/>
</dbReference>
<reference evidence="2" key="1">
    <citation type="submission" date="2022-08" db="EMBL/GenBank/DDBJ databases">
        <authorList>
            <person name="Gutierrez-Valencia J."/>
        </authorList>
    </citation>
    <scope>NUCLEOTIDE SEQUENCE</scope>
</reference>
<comment type="caution">
    <text evidence="2">The sequence shown here is derived from an EMBL/GenBank/DDBJ whole genome shotgun (WGS) entry which is preliminary data.</text>
</comment>
<feature type="region of interest" description="Disordered" evidence="1">
    <location>
        <begin position="1"/>
        <end position="20"/>
    </location>
</feature>
<feature type="region of interest" description="Disordered" evidence="1">
    <location>
        <begin position="29"/>
        <end position="51"/>
    </location>
</feature>
<evidence type="ECO:0000313" key="2">
    <source>
        <dbReference type="EMBL" id="CAI0469898.1"/>
    </source>
</evidence>
<feature type="compositionally biased region" description="Polar residues" evidence="1">
    <location>
        <begin position="41"/>
        <end position="51"/>
    </location>
</feature>